<accession>A0ABX8G9M1</accession>
<evidence type="ECO:0000256" key="1">
    <source>
        <dbReference type="SAM" id="Phobius"/>
    </source>
</evidence>
<dbReference type="EMBL" id="CP075897">
    <property type="protein sequence ID" value="QWB30290.1"/>
    <property type="molecule type" value="Genomic_DNA"/>
</dbReference>
<evidence type="ECO:0000259" key="2">
    <source>
        <dbReference type="Pfam" id="PF13786"/>
    </source>
</evidence>
<gene>
    <name evidence="3" type="ORF">KKI46_01070</name>
</gene>
<name>A0ABX8G9M1_EXIAC</name>
<keyword evidence="1" id="KW-1133">Transmembrane helix</keyword>
<feature type="transmembrane region" description="Helical" evidence="1">
    <location>
        <begin position="45"/>
        <end position="66"/>
    </location>
</feature>
<dbReference type="Pfam" id="PF13786">
    <property type="entry name" value="DUF4179"/>
    <property type="match status" value="1"/>
</dbReference>
<reference evidence="3 4" key="1">
    <citation type="submission" date="2021-05" db="EMBL/GenBank/DDBJ databases">
        <title>Biocontrol using Exiguobacterium acetylicum SI17 against litchi downy blight caused by Peronophythora litchii.</title>
        <authorList>
            <person name="Zheng L."/>
        </authorList>
    </citation>
    <scope>NUCLEOTIDE SEQUENCE [LARGE SCALE GENOMIC DNA]</scope>
    <source>
        <strain evidence="3 4">SI17</strain>
    </source>
</reference>
<dbReference type="GeneID" id="88810234"/>
<keyword evidence="1" id="KW-0812">Transmembrane</keyword>
<feature type="domain" description="DUF4179" evidence="2">
    <location>
        <begin position="41"/>
        <end position="125"/>
    </location>
</feature>
<dbReference type="RefSeq" id="WP_214813412.1">
    <property type="nucleotide sequence ID" value="NZ_CP075897.1"/>
</dbReference>
<dbReference type="Proteomes" id="UP000679498">
    <property type="component" value="Chromosome"/>
</dbReference>
<evidence type="ECO:0000313" key="4">
    <source>
        <dbReference type="Proteomes" id="UP000679498"/>
    </source>
</evidence>
<proteinExistence type="predicted"/>
<keyword evidence="1" id="KW-0472">Membrane</keyword>
<evidence type="ECO:0000313" key="3">
    <source>
        <dbReference type="EMBL" id="QWB30290.1"/>
    </source>
</evidence>
<dbReference type="Gene3D" id="2.60.40.1630">
    <property type="entry name" value="bacillus anthracis domain"/>
    <property type="match status" value="1"/>
</dbReference>
<organism evidence="3 4">
    <name type="scientific">Exiguobacterium acetylicum</name>
    <name type="common">Brevibacterium acetylicum</name>
    <dbReference type="NCBI Taxonomy" id="41170"/>
    <lineage>
        <taxon>Bacteria</taxon>
        <taxon>Bacillati</taxon>
        <taxon>Bacillota</taxon>
        <taxon>Bacilli</taxon>
        <taxon>Bacillales</taxon>
        <taxon>Bacillales Family XII. Incertae Sedis</taxon>
        <taxon>Exiguobacterium</taxon>
    </lineage>
</organism>
<dbReference type="InterPro" id="IPR025436">
    <property type="entry name" value="DUF4179"/>
</dbReference>
<protein>
    <submittedName>
        <fullName evidence="3">DUF4179 domain-containing protein</fullName>
    </submittedName>
</protein>
<sequence>MAQHDLRSDYEKITVPTNALQERIRQGITQGVAERQHVRPRRKQYVAIAGLAASLFVTTFIVPPFASAMSHVPLIGGLYRPFTEQGTVGTEIEKKQLATAIDQTVTDQGITIKVVDAYYDGTTIGMNLTATGVPDVNETKRAAFYEVFKGDKRFEGTENQELAYFKQDGKVWKARIEYDVGLQKLSDSMKVPLVISEMFGLDGNWQFEVPVKRLQAIEQTFNTTVKNPDYAVDVTLKQMTKGQASTTFDYTAVYPKADRYWLELALFDDKGKEIIKNWSVGTSLVSSSVSGSQRTDVSRIRFGNYVIPSGSYTLHPSLRLSPKTHWLSLKKTSFPYTQQDAHHPLKMTIQQVETSGSHVQVDFLTNSDQKNSDIKLDVKNSMFLIQGNEPPDGREIKPTVEVIDTKQKLLRATFTLSASQIDAIDDFYLQTGYSNTVTNTPIDLKPIPFTVD</sequence>
<keyword evidence="4" id="KW-1185">Reference proteome</keyword>